<proteinExistence type="predicted"/>
<evidence type="ECO:0000259" key="1">
    <source>
        <dbReference type="Pfam" id="PF06916"/>
    </source>
</evidence>
<evidence type="ECO:0000313" key="3">
    <source>
        <dbReference type="Proteomes" id="UP000009168"/>
    </source>
</evidence>
<protein>
    <submittedName>
        <fullName evidence="2">Transmembrane protein, putative</fullName>
    </submittedName>
</protein>
<keyword evidence="3" id="KW-1185">Reference proteome</keyword>
<dbReference type="InterPro" id="IPR045866">
    <property type="entry name" value="FAM210A/B-like"/>
</dbReference>
<name>W7XFW2_TETTS</name>
<dbReference type="AlphaFoldDB" id="W7XFW2"/>
<dbReference type="OrthoDB" id="426386at2759"/>
<keyword evidence="2" id="KW-0472">Membrane</keyword>
<dbReference type="STRING" id="312017.W7XFW2"/>
<dbReference type="PANTHER" id="PTHR21377:SF0">
    <property type="entry name" value="PROTEIN FAM210B, MITOCHONDRIAL"/>
    <property type="match status" value="1"/>
</dbReference>
<dbReference type="InterPro" id="IPR009688">
    <property type="entry name" value="FAM210A/B-like_dom"/>
</dbReference>
<sequence length="99" mass="10683">MNTAQKFAELFKVYGPAVIVSQLGVCGLWYGTVFAGVRSGLDYKALAVKVGVDPENEKLKTASDAAIAYIIYKAMAPVRIPITIAIIPFVAKLLRIVPK</sequence>
<dbReference type="GeneID" id="24440540"/>
<keyword evidence="2" id="KW-0812">Transmembrane</keyword>
<dbReference type="Pfam" id="PF06916">
    <property type="entry name" value="FAM210A-B_dom"/>
    <property type="match status" value="1"/>
</dbReference>
<reference evidence="3" key="1">
    <citation type="journal article" date="2006" name="PLoS Biol.">
        <title>Macronuclear genome sequence of the ciliate Tetrahymena thermophila, a model eukaryote.</title>
        <authorList>
            <person name="Eisen J.A."/>
            <person name="Coyne R.S."/>
            <person name="Wu M."/>
            <person name="Wu D."/>
            <person name="Thiagarajan M."/>
            <person name="Wortman J.R."/>
            <person name="Badger J.H."/>
            <person name="Ren Q."/>
            <person name="Amedeo P."/>
            <person name="Jones K.M."/>
            <person name="Tallon L.J."/>
            <person name="Delcher A.L."/>
            <person name="Salzberg S.L."/>
            <person name="Silva J.C."/>
            <person name="Haas B.J."/>
            <person name="Majoros W.H."/>
            <person name="Farzad M."/>
            <person name="Carlton J.M."/>
            <person name="Smith R.K. Jr."/>
            <person name="Garg J."/>
            <person name="Pearlman R.E."/>
            <person name="Karrer K.M."/>
            <person name="Sun L."/>
            <person name="Manning G."/>
            <person name="Elde N.C."/>
            <person name="Turkewitz A.P."/>
            <person name="Asai D.J."/>
            <person name="Wilkes D.E."/>
            <person name="Wang Y."/>
            <person name="Cai H."/>
            <person name="Collins K."/>
            <person name="Stewart B.A."/>
            <person name="Lee S.R."/>
            <person name="Wilamowska K."/>
            <person name="Weinberg Z."/>
            <person name="Ruzzo W.L."/>
            <person name="Wloga D."/>
            <person name="Gaertig J."/>
            <person name="Frankel J."/>
            <person name="Tsao C.-C."/>
            <person name="Gorovsky M.A."/>
            <person name="Keeling P.J."/>
            <person name="Waller R.F."/>
            <person name="Patron N.J."/>
            <person name="Cherry J.M."/>
            <person name="Stover N.A."/>
            <person name="Krieger C.J."/>
            <person name="del Toro C."/>
            <person name="Ryder H.F."/>
            <person name="Williamson S.C."/>
            <person name="Barbeau R.A."/>
            <person name="Hamilton E.P."/>
            <person name="Orias E."/>
        </authorList>
    </citation>
    <scope>NUCLEOTIDE SEQUENCE [LARGE SCALE GENOMIC DNA]</scope>
    <source>
        <strain evidence="3">SB210</strain>
    </source>
</reference>
<dbReference type="RefSeq" id="XP_012655760.1">
    <property type="nucleotide sequence ID" value="XM_012800306.1"/>
</dbReference>
<gene>
    <name evidence="2" type="ORF">TTHERM_000756530</name>
</gene>
<organism evidence="2 3">
    <name type="scientific">Tetrahymena thermophila (strain SB210)</name>
    <dbReference type="NCBI Taxonomy" id="312017"/>
    <lineage>
        <taxon>Eukaryota</taxon>
        <taxon>Sar</taxon>
        <taxon>Alveolata</taxon>
        <taxon>Ciliophora</taxon>
        <taxon>Intramacronucleata</taxon>
        <taxon>Oligohymenophorea</taxon>
        <taxon>Hymenostomatida</taxon>
        <taxon>Tetrahymenina</taxon>
        <taxon>Tetrahymenidae</taxon>
        <taxon>Tetrahymena</taxon>
    </lineage>
</organism>
<dbReference type="Proteomes" id="UP000009168">
    <property type="component" value="Unassembled WGS sequence"/>
</dbReference>
<evidence type="ECO:0000313" key="2">
    <source>
        <dbReference type="EMBL" id="EWS71719.1"/>
    </source>
</evidence>
<dbReference type="PANTHER" id="PTHR21377">
    <property type="entry name" value="PROTEIN FAM210B, MITOCHONDRIAL"/>
    <property type="match status" value="1"/>
</dbReference>
<dbReference type="EMBL" id="GG662437">
    <property type="protein sequence ID" value="EWS71719.1"/>
    <property type="molecule type" value="Genomic_DNA"/>
</dbReference>
<dbReference type="KEGG" id="tet:TTHERM_000756530"/>
<accession>W7XFW2</accession>
<dbReference type="GO" id="GO:0005739">
    <property type="term" value="C:mitochondrion"/>
    <property type="evidence" value="ECO:0007669"/>
    <property type="project" value="TreeGrafter"/>
</dbReference>
<dbReference type="InParanoid" id="W7XFW2"/>
<feature type="domain" description="DUF1279" evidence="1">
    <location>
        <begin position="5"/>
        <end position="89"/>
    </location>
</feature>